<feature type="disulfide bond" evidence="9">
    <location>
        <begin position="419"/>
        <end position="429"/>
    </location>
</feature>
<keyword evidence="4" id="KW-0677">Repeat</keyword>
<dbReference type="PRINTS" id="PR00258">
    <property type="entry name" value="SPERACTRCPTR"/>
</dbReference>
<reference evidence="12" key="2">
    <citation type="submission" date="2020-11" db="EMBL/GenBank/DDBJ databases">
        <authorList>
            <person name="McCartney M.A."/>
            <person name="Auch B."/>
            <person name="Kono T."/>
            <person name="Mallez S."/>
            <person name="Becker A."/>
            <person name="Gohl D.M."/>
            <person name="Silverstein K.A.T."/>
            <person name="Koren S."/>
            <person name="Bechman K.B."/>
            <person name="Herman A."/>
            <person name="Abrahante J.E."/>
            <person name="Garbe J."/>
        </authorList>
    </citation>
    <scope>NUCLEOTIDE SEQUENCE</scope>
    <source>
        <strain evidence="12">Duluth1</strain>
        <tissue evidence="12">Whole animal</tissue>
    </source>
</reference>
<evidence type="ECO:0000259" key="11">
    <source>
        <dbReference type="PROSITE" id="PS50287"/>
    </source>
</evidence>
<evidence type="ECO:0000256" key="10">
    <source>
        <dbReference type="SAM" id="SignalP"/>
    </source>
</evidence>
<evidence type="ECO:0000256" key="6">
    <source>
        <dbReference type="ARBA" id="ARBA00023136"/>
    </source>
</evidence>
<dbReference type="PANTHER" id="PTHR48071">
    <property type="entry name" value="SRCR DOMAIN-CONTAINING PROTEIN"/>
    <property type="match status" value="1"/>
</dbReference>
<protein>
    <recommendedName>
        <fullName evidence="11">SRCR domain-containing protein</fullName>
    </recommendedName>
</protein>
<evidence type="ECO:0000313" key="13">
    <source>
        <dbReference type="Proteomes" id="UP000828390"/>
    </source>
</evidence>
<keyword evidence="5" id="KW-1133">Transmembrane helix</keyword>
<feature type="disulfide bond" evidence="9">
    <location>
        <begin position="310"/>
        <end position="320"/>
    </location>
</feature>
<keyword evidence="3 10" id="KW-0732">Signal</keyword>
<comment type="caution">
    <text evidence="12">The sequence shown here is derived from an EMBL/GenBank/DDBJ whole genome shotgun (WGS) entry which is preliminary data.</text>
</comment>
<feature type="domain" description="SRCR" evidence="11">
    <location>
        <begin position="137"/>
        <end position="238"/>
    </location>
</feature>
<evidence type="ECO:0000256" key="2">
    <source>
        <dbReference type="ARBA" id="ARBA00022692"/>
    </source>
</evidence>
<keyword evidence="2" id="KW-0812">Transmembrane</keyword>
<dbReference type="InterPro" id="IPR001190">
    <property type="entry name" value="SRCR"/>
</dbReference>
<dbReference type="SUPFAM" id="SSF56487">
    <property type="entry name" value="SRCR-like"/>
    <property type="match status" value="3"/>
</dbReference>
<comment type="subcellular location">
    <subcellularLocation>
        <location evidence="1">Membrane</location>
        <topology evidence="1">Single-pass membrane protein</topology>
    </subcellularLocation>
</comment>
<proteinExistence type="predicted"/>
<name>A0A9D3Z1J2_DREPO</name>
<feature type="domain" description="SRCR" evidence="11">
    <location>
        <begin position="244"/>
        <end position="350"/>
    </location>
</feature>
<keyword evidence="7 9" id="KW-1015">Disulfide bond</keyword>
<dbReference type="GO" id="GO:0016020">
    <property type="term" value="C:membrane"/>
    <property type="evidence" value="ECO:0007669"/>
    <property type="project" value="UniProtKB-SubCell"/>
</dbReference>
<dbReference type="Pfam" id="PF00530">
    <property type="entry name" value="SRCR"/>
    <property type="match status" value="2"/>
</dbReference>
<dbReference type="PROSITE" id="PS51257">
    <property type="entry name" value="PROKAR_LIPOPROTEIN"/>
    <property type="match status" value="1"/>
</dbReference>
<dbReference type="PROSITE" id="PS50287">
    <property type="entry name" value="SRCR_2"/>
    <property type="match status" value="4"/>
</dbReference>
<evidence type="ECO:0000256" key="7">
    <source>
        <dbReference type="ARBA" id="ARBA00023157"/>
    </source>
</evidence>
<feature type="domain" description="SRCR" evidence="11">
    <location>
        <begin position="26"/>
        <end position="73"/>
    </location>
</feature>
<dbReference type="EMBL" id="JAIWYP010000014">
    <property type="protein sequence ID" value="KAH3708936.1"/>
    <property type="molecule type" value="Genomic_DNA"/>
</dbReference>
<dbReference type="InterPro" id="IPR036772">
    <property type="entry name" value="SRCR-like_dom_sf"/>
</dbReference>
<evidence type="ECO:0000256" key="5">
    <source>
        <dbReference type="ARBA" id="ARBA00022989"/>
    </source>
</evidence>
<dbReference type="AlphaFoldDB" id="A0A9D3Z1J2"/>
<dbReference type="Gene3D" id="3.10.250.10">
    <property type="entry name" value="SRCR-like domain"/>
    <property type="match status" value="3"/>
</dbReference>
<evidence type="ECO:0000313" key="12">
    <source>
        <dbReference type="EMBL" id="KAH3708936.1"/>
    </source>
</evidence>
<evidence type="ECO:0000256" key="1">
    <source>
        <dbReference type="ARBA" id="ARBA00004167"/>
    </source>
</evidence>
<feature type="disulfide bond" evidence="9">
    <location>
        <begin position="207"/>
        <end position="217"/>
    </location>
</feature>
<evidence type="ECO:0000256" key="9">
    <source>
        <dbReference type="PROSITE-ProRule" id="PRU00196"/>
    </source>
</evidence>
<feature type="domain" description="SRCR" evidence="11">
    <location>
        <begin position="352"/>
        <end position="455"/>
    </location>
</feature>
<dbReference type="FunFam" id="3.10.250.10:FF:000016">
    <property type="entry name" value="Scavenger receptor cysteine-rich protein type 12"/>
    <property type="match status" value="1"/>
</dbReference>
<evidence type="ECO:0000256" key="4">
    <source>
        <dbReference type="ARBA" id="ARBA00022737"/>
    </source>
</evidence>
<keyword evidence="13" id="KW-1185">Reference proteome</keyword>
<dbReference type="Proteomes" id="UP000828390">
    <property type="component" value="Unassembled WGS sequence"/>
</dbReference>
<organism evidence="12 13">
    <name type="scientific">Dreissena polymorpha</name>
    <name type="common">Zebra mussel</name>
    <name type="synonym">Mytilus polymorpha</name>
    <dbReference type="NCBI Taxonomy" id="45954"/>
    <lineage>
        <taxon>Eukaryota</taxon>
        <taxon>Metazoa</taxon>
        <taxon>Spiralia</taxon>
        <taxon>Lophotrochozoa</taxon>
        <taxon>Mollusca</taxon>
        <taxon>Bivalvia</taxon>
        <taxon>Autobranchia</taxon>
        <taxon>Heteroconchia</taxon>
        <taxon>Euheterodonta</taxon>
        <taxon>Imparidentia</taxon>
        <taxon>Neoheterodontei</taxon>
        <taxon>Myida</taxon>
        <taxon>Dreissenoidea</taxon>
        <taxon>Dreissenidae</taxon>
        <taxon>Dreissena</taxon>
    </lineage>
</organism>
<accession>A0A9D3Z1J2</accession>
<evidence type="ECO:0000256" key="3">
    <source>
        <dbReference type="ARBA" id="ARBA00022729"/>
    </source>
</evidence>
<dbReference type="SMART" id="SM00202">
    <property type="entry name" value="SR"/>
    <property type="match status" value="2"/>
</dbReference>
<feature type="signal peptide" evidence="10">
    <location>
        <begin position="1"/>
        <end position="20"/>
    </location>
</feature>
<reference evidence="12" key="1">
    <citation type="journal article" date="2019" name="bioRxiv">
        <title>The Genome of the Zebra Mussel, Dreissena polymorpha: A Resource for Invasive Species Research.</title>
        <authorList>
            <person name="McCartney M.A."/>
            <person name="Auch B."/>
            <person name="Kono T."/>
            <person name="Mallez S."/>
            <person name="Zhang Y."/>
            <person name="Obille A."/>
            <person name="Becker A."/>
            <person name="Abrahante J.E."/>
            <person name="Garbe J."/>
            <person name="Badalamenti J.P."/>
            <person name="Herman A."/>
            <person name="Mangelson H."/>
            <person name="Liachko I."/>
            <person name="Sullivan S."/>
            <person name="Sone E.D."/>
            <person name="Koren S."/>
            <person name="Silverstein K.A.T."/>
            <person name="Beckman K.B."/>
            <person name="Gohl D.M."/>
        </authorList>
    </citation>
    <scope>NUCLEOTIDE SEQUENCE</scope>
    <source>
        <strain evidence="12">Duluth1</strain>
        <tissue evidence="12">Whole animal</tissue>
    </source>
</reference>
<evidence type="ECO:0000256" key="8">
    <source>
        <dbReference type="ARBA" id="ARBA00023180"/>
    </source>
</evidence>
<sequence>MHLLLRFGLACAIIVGCSAGANITGYRLAPNGLPCDGLLEVNIPGSCDWGPVRYISRYNWRDPLDDLICQHFGYVNESVVQPAAKQGSYPDACMTITRCSTDAMKTIHDIPDKCDIQYGPPRSDYDNLYKEIKCIPAQLLDGATPLQGRVEAGLFGQLQSICSLGFDARAANVTCASLGYRRGVTQVWQNSHFGAGLKPIYKRNITCSGDELSLELCNHSNTDIPGCDGSNVVGIECKGDMIKLDPLFGSRPYEGILEGFHDDFRYDVIGSVSNTTAKTLCAMLGHGFVGFAGLAIPSRNLHYYKMDVSCSGTEKSINECKGDLEYCVAQRYWHCMTMSNMHRHVALFCSDYELQGLRLNPDGVLLMTVNSKQWAVCEDHFTQQTANEACRILDYTGHPSITTHTAGANDTEVLGSLICQENATSLADCHVKHQFSYRPYRVDNACRNYVKLNCTHLFN</sequence>
<keyword evidence="8" id="KW-0325">Glycoprotein</keyword>
<feature type="chain" id="PRO_5039657842" description="SRCR domain-containing protein" evidence="10">
    <location>
        <begin position="21"/>
        <end position="459"/>
    </location>
</feature>
<dbReference type="PANTHER" id="PTHR48071:SF18">
    <property type="entry name" value="DELETED IN MALIGNANT BRAIN TUMORS 1 PROTEIN-RELATED"/>
    <property type="match status" value="1"/>
</dbReference>
<gene>
    <name evidence="12" type="ORF">DPMN_068394</name>
</gene>
<keyword evidence="6" id="KW-0472">Membrane</keyword>
<comment type="caution">
    <text evidence="9">Lacks conserved residue(s) required for the propagation of feature annotation.</text>
</comment>